<organism evidence="1">
    <name type="scientific">Arundo donax</name>
    <name type="common">Giant reed</name>
    <name type="synonym">Donax arundinaceus</name>
    <dbReference type="NCBI Taxonomy" id="35708"/>
    <lineage>
        <taxon>Eukaryota</taxon>
        <taxon>Viridiplantae</taxon>
        <taxon>Streptophyta</taxon>
        <taxon>Embryophyta</taxon>
        <taxon>Tracheophyta</taxon>
        <taxon>Spermatophyta</taxon>
        <taxon>Magnoliopsida</taxon>
        <taxon>Liliopsida</taxon>
        <taxon>Poales</taxon>
        <taxon>Poaceae</taxon>
        <taxon>PACMAD clade</taxon>
        <taxon>Arundinoideae</taxon>
        <taxon>Arundineae</taxon>
        <taxon>Arundo</taxon>
    </lineage>
</organism>
<dbReference type="AlphaFoldDB" id="A0A0A8YAC3"/>
<name>A0A0A8YAC3_ARUDO</name>
<proteinExistence type="predicted"/>
<dbReference type="EMBL" id="GBRH01277573">
    <property type="protein sequence ID" value="JAD20322.1"/>
    <property type="molecule type" value="Transcribed_RNA"/>
</dbReference>
<evidence type="ECO:0000313" key="1">
    <source>
        <dbReference type="EMBL" id="JAD20322.1"/>
    </source>
</evidence>
<reference evidence="1" key="2">
    <citation type="journal article" date="2015" name="Data Brief">
        <title>Shoot transcriptome of the giant reed, Arundo donax.</title>
        <authorList>
            <person name="Barrero R.A."/>
            <person name="Guerrero F.D."/>
            <person name="Moolhuijzen P."/>
            <person name="Goolsby J.A."/>
            <person name="Tidwell J."/>
            <person name="Bellgard S.E."/>
            <person name="Bellgard M.I."/>
        </authorList>
    </citation>
    <scope>NUCLEOTIDE SEQUENCE</scope>
    <source>
        <tissue evidence="1">Shoot tissue taken approximately 20 cm above the soil surface</tissue>
    </source>
</reference>
<sequence>MTIWTICFTESTFSDFALSLRRQA</sequence>
<reference evidence="1" key="1">
    <citation type="submission" date="2014-09" db="EMBL/GenBank/DDBJ databases">
        <authorList>
            <person name="Magalhaes I.L.F."/>
            <person name="Oliveira U."/>
            <person name="Santos F.R."/>
            <person name="Vidigal T.H.D.A."/>
            <person name="Brescovit A.D."/>
            <person name="Santos A.J."/>
        </authorList>
    </citation>
    <scope>NUCLEOTIDE SEQUENCE</scope>
    <source>
        <tissue evidence="1">Shoot tissue taken approximately 20 cm above the soil surface</tissue>
    </source>
</reference>
<protein>
    <submittedName>
        <fullName evidence="1">Uncharacterized protein</fullName>
    </submittedName>
</protein>
<accession>A0A0A8YAC3</accession>